<dbReference type="EnsemblBacteria" id="AAM06079">
    <property type="protein sequence ID" value="AAM06079"/>
    <property type="gene ID" value="MA_2700"/>
</dbReference>
<dbReference type="EMBL" id="AE010299">
    <property type="protein sequence ID" value="AAM06079.1"/>
    <property type="molecule type" value="Genomic_DNA"/>
</dbReference>
<feature type="domain" description="DUF2023" evidence="1">
    <location>
        <begin position="23"/>
        <end position="123"/>
    </location>
</feature>
<protein>
    <recommendedName>
        <fullName evidence="1">DUF2023 domain-containing protein</fullName>
    </recommendedName>
</protein>
<evidence type="ECO:0000259" key="1">
    <source>
        <dbReference type="Pfam" id="PF09633"/>
    </source>
</evidence>
<reference evidence="2 3" key="1">
    <citation type="journal article" date="2002" name="Genome Res.">
        <title>The genome of Methanosarcina acetivorans reveals extensive metabolic and physiological diversity.</title>
        <authorList>
            <person name="Galagan J.E."/>
            <person name="Nusbaum C."/>
            <person name="Roy A."/>
            <person name="Endrizzi M.G."/>
            <person name="Macdonald P."/>
            <person name="FitzHugh W."/>
            <person name="Calvo S."/>
            <person name="Engels R."/>
            <person name="Smirnov S."/>
            <person name="Atnoor D."/>
            <person name="Brown A."/>
            <person name="Allen N."/>
            <person name="Naylor J."/>
            <person name="Stange-Thomann N."/>
            <person name="DeArellano K."/>
            <person name="Johnson R."/>
            <person name="Linton L."/>
            <person name="McEwan P."/>
            <person name="McKernan K."/>
            <person name="Talamas J."/>
            <person name="Tirrell A."/>
            <person name="Ye W."/>
            <person name="Zimmer A."/>
            <person name="Barber R.D."/>
            <person name="Cann I."/>
            <person name="Graham D.E."/>
            <person name="Grahame D.A."/>
            <person name="Guss A."/>
            <person name="Hedderich R."/>
            <person name="Ingram-Smith C."/>
            <person name="Kuettner C.H."/>
            <person name="Krzycki J.A."/>
            <person name="Leigh J.A."/>
            <person name="Li W."/>
            <person name="Liu J."/>
            <person name="Mukhopadhyay B."/>
            <person name="Reeve J.N."/>
            <person name="Smith K."/>
            <person name="Springer T.A."/>
            <person name="Umayam L.A."/>
            <person name="White O."/>
            <person name="White R.H."/>
            <person name="de Macario E.C."/>
            <person name="Ferry J.G."/>
            <person name="Jarrell K.F."/>
            <person name="Jing H."/>
            <person name="Macario A.J.L."/>
            <person name="Paulsen I."/>
            <person name="Pritchett M."/>
            <person name="Sowers K.R."/>
            <person name="Swanson R.V."/>
            <person name="Zinder S.H."/>
            <person name="Lander E."/>
            <person name="Metcalf W.W."/>
            <person name="Birren B."/>
        </authorList>
    </citation>
    <scope>NUCLEOTIDE SEQUENCE [LARGE SCALE GENOMIC DNA]</scope>
    <source>
        <strain evidence="3">ATCC 35395 / DSM 2834 / JCM 12185 / C2A</strain>
    </source>
</reference>
<dbReference type="PhylomeDB" id="Q8TMF8"/>
<dbReference type="SUPFAM" id="SSF160448">
    <property type="entry name" value="PG1857-like"/>
    <property type="match status" value="1"/>
</dbReference>
<dbReference type="InParanoid" id="Q8TMF8"/>
<accession>Q8TMF8</accession>
<dbReference type="KEGG" id="mac:MA_2700"/>
<keyword evidence="3" id="KW-1185">Reference proteome</keyword>
<dbReference type="InterPro" id="IPR036780">
    <property type="entry name" value="PG1857-like_sf"/>
</dbReference>
<organism evidence="2 3">
    <name type="scientific">Methanosarcina acetivorans (strain ATCC 35395 / DSM 2834 / JCM 12185 / C2A)</name>
    <dbReference type="NCBI Taxonomy" id="188937"/>
    <lineage>
        <taxon>Archaea</taxon>
        <taxon>Methanobacteriati</taxon>
        <taxon>Methanobacteriota</taxon>
        <taxon>Stenosarchaea group</taxon>
        <taxon>Methanomicrobia</taxon>
        <taxon>Methanosarcinales</taxon>
        <taxon>Methanosarcinaceae</taxon>
        <taxon>Methanosarcina</taxon>
    </lineage>
</organism>
<dbReference type="Proteomes" id="UP000002487">
    <property type="component" value="Chromosome"/>
</dbReference>
<sequence>MRCIQLNKSTEKLLKRSLDGNMQVFMHHIYEFQKGLRDLILHTTHIRFLNDITATLQKKDIPYIIHPVGEKNINVFFGNEKCIRVINNIGNKKLSQYTDEEDFILGIMLGYDRLQQCERYIQRKNGSSKVEELIG</sequence>
<dbReference type="InterPro" id="IPR018594">
    <property type="entry name" value="DUF2023"/>
</dbReference>
<dbReference type="HOGENOM" id="CLU_145389_0_0_2"/>
<dbReference type="AlphaFoldDB" id="Q8TMF8"/>
<evidence type="ECO:0000313" key="2">
    <source>
        <dbReference type="EMBL" id="AAM06079.1"/>
    </source>
</evidence>
<gene>
    <name evidence="2" type="ordered locus">MA_2700</name>
</gene>
<proteinExistence type="predicted"/>
<name>Q8TMF8_METAC</name>
<dbReference type="Gene3D" id="3.30.2190.10">
    <property type="entry name" value="PG1857-like"/>
    <property type="match status" value="1"/>
</dbReference>
<dbReference type="Pfam" id="PF09633">
    <property type="entry name" value="DUF2023"/>
    <property type="match status" value="1"/>
</dbReference>
<evidence type="ECO:0000313" key="3">
    <source>
        <dbReference type="Proteomes" id="UP000002487"/>
    </source>
</evidence>